<organism evidence="2 3">
    <name type="scientific">Dyella solisilvae</name>
    <dbReference type="NCBI Taxonomy" id="1920168"/>
    <lineage>
        <taxon>Bacteria</taxon>
        <taxon>Pseudomonadati</taxon>
        <taxon>Pseudomonadota</taxon>
        <taxon>Gammaproteobacteria</taxon>
        <taxon>Lysobacterales</taxon>
        <taxon>Rhodanobacteraceae</taxon>
        <taxon>Dyella</taxon>
    </lineage>
</organism>
<dbReference type="Gene3D" id="3.30.70.2060">
    <property type="match status" value="1"/>
</dbReference>
<dbReference type="Proteomes" id="UP000254711">
    <property type="component" value="Unassembled WGS sequence"/>
</dbReference>
<dbReference type="SUPFAM" id="SSF160387">
    <property type="entry name" value="NosL/MerB-like"/>
    <property type="match status" value="1"/>
</dbReference>
<evidence type="ECO:0000313" key="2">
    <source>
        <dbReference type="EMBL" id="RDI98485.1"/>
    </source>
</evidence>
<accession>A0A370K765</accession>
<dbReference type="PROSITE" id="PS51257">
    <property type="entry name" value="PROKAR_LIPOPROTEIN"/>
    <property type="match status" value="1"/>
</dbReference>
<keyword evidence="1" id="KW-0732">Signal</keyword>
<feature type="signal peptide" evidence="1">
    <location>
        <begin position="1"/>
        <end position="22"/>
    </location>
</feature>
<protein>
    <submittedName>
        <fullName evidence="2">Nitrous oxide reductase accessory protein NosL</fullName>
    </submittedName>
</protein>
<dbReference type="PANTHER" id="PTHR41247:SF1">
    <property type="entry name" value="HTH-TYPE TRANSCRIPTIONAL REPRESSOR YCNK"/>
    <property type="match status" value="1"/>
</dbReference>
<comment type="caution">
    <text evidence="2">The sequence shown here is derived from an EMBL/GenBank/DDBJ whole genome shotgun (WGS) entry which is preliminary data.</text>
</comment>
<feature type="chain" id="PRO_5017026078" evidence="1">
    <location>
        <begin position="23"/>
        <end position="167"/>
    </location>
</feature>
<proteinExistence type="predicted"/>
<evidence type="ECO:0000313" key="3">
    <source>
        <dbReference type="Proteomes" id="UP000254711"/>
    </source>
</evidence>
<dbReference type="Gene3D" id="3.30.70.2050">
    <property type="match status" value="1"/>
</dbReference>
<dbReference type="InterPro" id="IPR008719">
    <property type="entry name" value="N2O_reductase_NosL"/>
</dbReference>
<sequence>MSSIRRWMPGLFVLLAACAQQAATQAPVDPRADAHCELDGMTLADYPGPKGQIRYEDGKTVYFCDTLELLSMLLHPEQVRAVAGAYTQDMAHADWDHPQGHWIEATKAYYVRGAHRSGSMGPTLASFAGQADAQVFAKQFGGEVLTYKQITPEMVRLDGAAGGDMGM</sequence>
<keyword evidence="3" id="KW-1185">Reference proteome</keyword>
<reference evidence="2 3" key="1">
    <citation type="submission" date="2018-07" db="EMBL/GenBank/DDBJ databases">
        <title>Dyella solisilvae sp. nov., isolated from the pine and broad-leaved mixed forest soil.</title>
        <authorList>
            <person name="Gao Z."/>
            <person name="Qiu L."/>
        </authorList>
    </citation>
    <scope>NUCLEOTIDE SEQUENCE [LARGE SCALE GENOMIC DNA]</scope>
    <source>
        <strain evidence="2 3">DHG54</strain>
    </source>
</reference>
<evidence type="ECO:0000256" key="1">
    <source>
        <dbReference type="SAM" id="SignalP"/>
    </source>
</evidence>
<dbReference type="RefSeq" id="WP_114824578.1">
    <property type="nucleotide sequence ID" value="NZ_QQSY01000002.1"/>
</dbReference>
<name>A0A370K765_9GAMM</name>
<dbReference type="Pfam" id="PF05573">
    <property type="entry name" value="NosL"/>
    <property type="match status" value="1"/>
</dbReference>
<gene>
    <name evidence="2" type="ORF">DVT68_08085</name>
</gene>
<dbReference type="EMBL" id="QQSY01000002">
    <property type="protein sequence ID" value="RDI98485.1"/>
    <property type="molecule type" value="Genomic_DNA"/>
</dbReference>
<dbReference type="OrthoDB" id="982633at2"/>
<dbReference type="AlphaFoldDB" id="A0A370K765"/>
<dbReference type="PANTHER" id="PTHR41247">
    <property type="entry name" value="HTH-TYPE TRANSCRIPTIONAL REPRESSOR YCNK"/>
    <property type="match status" value="1"/>
</dbReference>